<dbReference type="EMBL" id="UYSU01035283">
    <property type="protein sequence ID" value="VDL95889.1"/>
    <property type="molecule type" value="Genomic_DNA"/>
</dbReference>
<evidence type="ECO:0000313" key="3">
    <source>
        <dbReference type="EMBL" id="VDL95889.1"/>
    </source>
</evidence>
<name>A0A183SZ56_SCHSO</name>
<dbReference type="AlphaFoldDB" id="A0A183SZ56"/>
<evidence type="ECO:0000313" key="5">
    <source>
        <dbReference type="WBParaSite" id="SSLN_0000986601-mRNA-1"/>
    </source>
</evidence>
<evidence type="ECO:0000256" key="2">
    <source>
        <dbReference type="SAM" id="MobiDB-lite"/>
    </source>
</evidence>
<feature type="region of interest" description="Disordered" evidence="2">
    <location>
        <begin position="239"/>
        <end position="262"/>
    </location>
</feature>
<evidence type="ECO:0000313" key="4">
    <source>
        <dbReference type="Proteomes" id="UP000275846"/>
    </source>
</evidence>
<organism evidence="5">
    <name type="scientific">Schistocephalus solidus</name>
    <name type="common">Tapeworm</name>
    <dbReference type="NCBI Taxonomy" id="70667"/>
    <lineage>
        <taxon>Eukaryota</taxon>
        <taxon>Metazoa</taxon>
        <taxon>Spiralia</taxon>
        <taxon>Lophotrochozoa</taxon>
        <taxon>Platyhelminthes</taxon>
        <taxon>Cestoda</taxon>
        <taxon>Eucestoda</taxon>
        <taxon>Diphyllobothriidea</taxon>
        <taxon>Diphyllobothriidae</taxon>
        <taxon>Schistocephalus</taxon>
    </lineage>
</organism>
<accession>A0A183SZ56</accession>
<keyword evidence="4" id="KW-1185">Reference proteome</keyword>
<feature type="compositionally biased region" description="Basic and acidic residues" evidence="2">
    <location>
        <begin position="239"/>
        <end position="260"/>
    </location>
</feature>
<proteinExistence type="predicted"/>
<evidence type="ECO:0000256" key="1">
    <source>
        <dbReference type="SAM" id="Coils"/>
    </source>
</evidence>
<keyword evidence="1" id="KW-0175">Coiled coil</keyword>
<dbReference type="Proteomes" id="UP000275846">
    <property type="component" value="Unassembled WGS sequence"/>
</dbReference>
<feature type="region of interest" description="Disordered" evidence="2">
    <location>
        <begin position="97"/>
        <end position="124"/>
    </location>
</feature>
<dbReference type="WBParaSite" id="SSLN_0000986601-mRNA-1">
    <property type="protein sequence ID" value="SSLN_0000986601-mRNA-1"/>
    <property type="gene ID" value="SSLN_0000986601"/>
</dbReference>
<protein>
    <submittedName>
        <fullName evidence="3 5">Uncharacterized protein</fullName>
    </submittedName>
</protein>
<reference evidence="3 4" key="2">
    <citation type="submission" date="2018-11" db="EMBL/GenBank/DDBJ databases">
        <authorList>
            <consortium name="Pathogen Informatics"/>
        </authorList>
    </citation>
    <scope>NUCLEOTIDE SEQUENCE [LARGE SCALE GENOMIC DNA]</scope>
    <source>
        <strain evidence="3 4">NST_G2</strain>
    </source>
</reference>
<dbReference type="OrthoDB" id="6267438at2759"/>
<gene>
    <name evidence="3" type="ORF">SSLN_LOCUS9504</name>
</gene>
<reference evidence="5" key="1">
    <citation type="submission" date="2016-06" db="UniProtKB">
        <authorList>
            <consortium name="WormBaseParasite"/>
        </authorList>
    </citation>
    <scope>IDENTIFICATION</scope>
</reference>
<feature type="coiled-coil region" evidence="1">
    <location>
        <begin position="504"/>
        <end position="531"/>
    </location>
</feature>
<sequence>MYKLYSESKGSFDNLRSQLSKDILNNFRDWRRLISVALSVLRSFDDYGLNQVRRDYGCVWHTQALELSATLTERKKMAEQYIHEALVNLRRAFKSSSSMTENNDGEGSPESALSGVEPGEDSPTKVRNAIEILEKSLSEEIAALLGDNGVATCCINVNKNLHLIAANFIPIRHPRPTKPGVPETAEPSLSLLDRLKSKAASCIQDLESTLHLIEASMREVDSSDYLHFHLSSGAQIIKEPSHRRVDSKRQKPDNETHTKFQSDQTSSLKNAILILDCWIAALPRSIYNEIRILEEEMDGIFEKNMHALCSFDVIHVFQTAVGAKSEFLKRLWHISNSGNPEPETTEAIKALEEELKRLKFRVGKFTSDVLSAIKSIYVNEVYCAKNQLNMSQFQNISSSVQNALDLWSSATSSLIDGKNLTVKEEQVTDPIKEPSWQESEPTPELSYLDHKDKTLRKRRLLQNEAMTPARVEACGTVLKQVTSVLETDLAYQLQRSLPETFAELKAITEANLQLNTELISAEAELRVVRDETALYSAELMRIEYEIGAVIGTTERISALTSES</sequence>